<accession>A0A096BAV5</accession>
<protein>
    <recommendedName>
        <fullName evidence="3">EamA domain-containing protein</fullName>
    </recommendedName>
</protein>
<reference evidence="4 5" key="1">
    <citation type="submission" date="2011-08" db="EMBL/GenBank/DDBJ databases">
        <title>The Genome Sequence of Clostridium orbiscindens 1_3_50AFAA.</title>
        <authorList>
            <consortium name="The Broad Institute Genome Sequencing Platform"/>
            <person name="Earl A."/>
            <person name="Ward D."/>
            <person name="Feldgarden M."/>
            <person name="Gevers D."/>
            <person name="Daigneault M."/>
            <person name="Strauss J."/>
            <person name="Allen-Vercoe E."/>
            <person name="Young S.K."/>
            <person name="Zeng Q."/>
            <person name="Gargeya S."/>
            <person name="Fitzgerald M."/>
            <person name="Haas B."/>
            <person name="Abouelleil A."/>
            <person name="Alvarado L."/>
            <person name="Arachchi H.M."/>
            <person name="Berlin A."/>
            <person name="Brown A."/>
            <person name="Chapman S.B."/>
            <person name="Chen Z."/>
            <person name="Dunbar C."/>
            <person name="Freedman E."/>
            <person name="Gearin G."/>
            <person name="Gellesch M."/>
            <person name="Goldberg J."/>
            <person name="Griggs A."/>
            <person name="Gujja S."/>
            <person name="Heiman D."/>
            <person name="Howarth C."/>
            <person name="Larson L."/>
            <person name="Lui A."/>
            <person name="MacDonald P.J.P."/>
            <person name="Montmayeur A."/>
            <person name="Murphy C."/>
            <person name="Neiman D."/>
            <person name="Pearson M."/>
            <person name="Priest M."/>
            <person name="Roberts A."/>
            <person name="Saif S."/>
            <person name="Shea T."/>
            <person name="Shenoy N."/>
            <person name="Sisk P."/>
            <person name="Stolte C."/>
            <person name="Sykes S."/>
            <person name="Wortman J."/>
            <person name="Nusbaum C."/>
            <person name="Birren B."/>
        </authorList>
    </citation>
    <scope>NUCLEOTIDE SEQUENCE [LARGE SCALE GENOMIC DNA]</scope>
    <source>
        <strain evidence="4 5">1_3_50AFAA</strain>
    </source>
</reference>
<feature type="transmembrane region" description="Helical" evidence="2">
    <location>
        <begin position="242"/>
        <end position="261"/>
    </location>
</feature>
<dbReference type="GO" id="GO:0016020">
    <property type="term" value="C:membrane"/>
    <property type="evidence" value="ECO:0007669"/>
    <property type="project" value="InterPro"/>
</dbReference>
<gene>
    <name evidence="4" type="ORF">HMPREF9460_01223</name>
</gene>
<feature type="transmembrane region" description="Helical" evidence="2">
    <location>
        <begin position="213"/>
        <end position="230"/>
    </location>
</feature>
<feature type="transmembrane region" description="Helical" evidence="2">
    <location>
        <begin position="148"/>
        <end position="170"/>
    </location>
</feature>
<evidence type="ECO:0000313" key="5">
    <source>
        <dbReference type="Proteomes" id="UP000029585"/>
    </source>
</evidence>
<organism evidence="4 5">
    <name type="scientific">Flavonifractor plautii 1_3_50AFAA</name>
    <dbReference type="NCBI Taxonomy" id="742738"/>
    <lineage>
        <taxon>Bacteria</taxon>
        <taxon>Bacillati</taxon>
        <taxon>Bacillota</taxon>
        <taxon>Clostridia</taxon>
        <taxon>Eubacteriales</taxon>
        <taxon>Oscillospiraceae</taxon>
        <taxon>Flavonifractor</taxon>
    </lineage>
</organism>
<evidence type="ECO:0000256" key="2">
    <source>
        <dbReference type="SAM" id="Phobius"/>
    </source>
</evidence>
<dbReference type="Gene3D" id="1.10.3730.20">
    <property type="match status" value="2"/>
</dbReference>
<keyword evidence="2" id="KW-0812">Transmembrane</keyword>
<dbReference type="Proteomes" id="UP000029585">
    <property type="component" value="Unassembled WGS sequence"/>
</dbReference>
<keyword evidence="5" id="KW-1185">Reference proteome</keyword>
<feature type="transmembrane region" description="Helical" evidence="2">
    <location>
        <begin position="106"/>
        <end position="136"/>
    </location>
</feature>
<dbReference type="EMBL" id="ADLO01000046">
    <property type="protein sequence ID" value="KGF56176.1"/>
    <property type="molecule type" value="Genomic_DNA"/>
</dbReference>
<name>A0A096BAV5_FLAPL</name>
<dbReference type="PATRIC" id="fig|742738.3.peg.1268"/>
<feature type="transmembrane region" description="Helical" evidence="2">
    <location>
        <begin position="182"/>
        <end position="201"/>
    </location>
</feature>
<sequence>MWILYAFASAFFAGVTAVLAKLGMEGVNSHLATALRTIVVALFGWAMVWVAGSSGAVGALEPRSWLFLILSGLATGGSWLCYFRALQLGEVNQVAPVDKSSTVLTMLLSILLLGEAAHWNTLLGMGLILAGTLGMLQRKPRERASSGWGWLPWAVLSAVCASLTSILGKVGMTGVDSYVGTAIRNMVVLAMAWALVLGLGLQREISTLNRKNWGFLAVSGVSTGLSWMFYYRALQEGPASVVAPIDKLSILVTVGFSCLVLRERLSRRAAAGLLVLTCGTLLLLL</sequence>
<dbReference type="HOGENOM" id="CLU_084472_0_0_9"/>
<feature type="transmembrane region" description="Helical" evidence="2">
    <location>
        <begin position="30"/>
        <end position="52"/>
    </location>
</feature>
<keyword evidence="2" id="KW-1133">Transmembrane helix</keyword>
<feature type="domain" description="EamA" evidence="3">
    <location>
        <begin position="150"/>
        <end position="284"/>
    </location>
</feature>
<dbReference type="RefSeq" id="WP_044939833.1">
    <property type="nucleotide sequence ID" value="NZ_KN174162.1"/>
</dbReference>
<dbReference type="eggNOG" id="COG2510">
    <property type="taxonomic scope" value="Bacteria"/>
</dbReference>
<dbReference type="SUPFAM" id="SSF103481">
    <property type="entry name" value="Multidrug resistance efflux transporter EmrE"/>
    <property type="match status" value="2"/>
</dbReference>
<proteinExistence type="inferred from homology"/>
<evidence type="ECO:0000313" key="4">
    <source>
        <dbReference type="EMBL" id="KGF56176.1"/>
    </source>
</evidence>
<comment type="caution">
    <text evidence="4">The sequence shown here is derived from an EMBL/GenBank/DDBJ whole genome shotgun (WGS) entry which is preliminary data.</text>
</comment>
<keyword evidence="2" id="KW-0472">Membrane</keyword>
<dbReference type="AlphaFoldDB" id="A0A096BAV5"/>
<dbReference type="InterPro" id="IPR000620">
    <property type="entry name" value="EamA_dom"/>
</dbReference>
<dbReference type="PANTHER" id="PTHR22911">
    <property type="entry name" value="ACYL-MALONYL CONDENSING ENZYME-RELATED"/>
    <property type="match status" value="1"/>
</dbReference>
<dbReference type="PANTHER" id="PTHR22911:SF137">
    <property type="entry name" value="SOLUTE CARRIER FAMILY 35 MEMBER G2-RELATED"/>
    <property type="match status" value="1"/>
</dbReference>
<dbReference type="Pfam" id="PF00892">
    <property type="entry name" value="EamA"/>
    <property type="match status" value="2"/>
</dbReference>
<comment type="similarity">
    <text evidence="1">Belongs to the EamA transporter family.</text>
</comment>
<feature type="transmembrane region" description="Helical" evidence="2">
    <location>
        <begin position="64"/>
        <end position="86"/>
    </location>
</feature>
<dbReference type="InterPro" id="IPR037185">
    <property type="entry name" value="EmrE-like"/>
</dbReference>
<evidence type="ECO:0000259" key="3">
    <source>
        <dbReference type="Pfam" id="PF00892"/>
    </source>
</evidence>
<feature type="domain" description="EamA" evidence="3">
    <location>
        <begin position="1"/>
        <end position="136"/>
    </location>
</feature>
<evidence type="ECO:0000256" key="1">
    <source>
        <dbReference type="ARBA" id="ARBA00007362"/>
    </source>
</evidence>